<comment type="caution">
    <text evidence="3">The sequence shown here is derived from an EMBL/GenBank/DDBJ whole genome shotgun (WGS) entry which is preliminary data.</text>
</comment>
<evidence type="ECO:0000313" key="4">
    <source>
        <dbReference type="Proteomes" id="UP000663889"/>
    </source>
</evidence>
<dbReference type="SMART" id="SM01349">
    <property type="entry name" value="TOG"/>
    <property type="match status" value="2"/>
</dbReference>
<feature type="region of interest" description="Disordered" evidence="1">
    <location>
        <begin position="1147"/>
        <end position="1196"/>
    </location>
</feature>
<feature type="domain" description="TOG" evidence="2">
    <location>
        <begin position="1515"/>
        <end position="1745"/>
    </location>
</feature>
<dbReference type="InterPro" id="IPR024395">
    <property type="entry name" value="CLASP_N_dom"/>
</dbReference>
<dbReference type="EMBL" id="CAJNOU010000152">
    <property type="protein sequence ID" value="CAF0889942.1"/>
    <property type="molecule type" value="Genomic_DNA"/>
</dbReference>
<dbReference type="InterPro" id="IPR011989">
    <property type="entry name" value="ARM-like"/>
</dbReference>
<feature type="compositionally biased region" description="Polar residues" evidence="1">
    <location>
        <begin position="885"/>
        <end position="928"/>
    </location>
</feature>
<dbReference type="Proteomes" id="UP000663889">
    <property type="component" value="Unassembled WGS sequence"/>
</dbReference>
<dbReference type="Pfam" id="PF12348">
    <property type="entry name" value="CLASP_N"/>
    <property type="match status" value="1"/>
</dbReference>
<gene>
    <name evidence="3" type="ORF">SEV965_LOCUS5080</name>
</gene>
<evidence type="ECO:0000313" key="3">
    <source>
        <dbReference type="EMBL" id="CAF0889942.1"/>
    </source>
</evidence>
<feature type="compositionally biased region" description="Low complexity" evidence="1">
    <location>
        <begin position="963"/>
        <end position="974"/>
    </location>
</feature>
<dbReference type="InterPro" id="IPR034085">
    <property type="entry name" value="TOG"/>
</dbReference>
<feature type="domain" description="TOG" evidence="2">
    <location>
        <begin position="1248"/>
        <end position="1480"/>
    </location>
</feature>
<dbReference type="PANTHER" id="PTHR21567">
    <property type="entry name" value="CLASP"/>
    <property type="match status" value="1"/>
</dbReference>
<proteinExistence type="predicted"/>
<dbReference type="PANTHER" id="PTHR21567:SF87">
    <property type="entry name" value="CRESCERIN-LIKE PROTEIN CHE-12"/>
    <property type="match status" value="1"/>
</dbReference>
<name>A0A813YWE8_9BILA</name>
<dbReference type="GO" id="GO:0008017">
    <property type="term" value="F:microtubule binding"/>
    <property type="evidence" value="ECO:0007669"/>
    <property type="project" value="TreeGrafter"/>
</dbReference>
<dbReference type="SUPFAM" id="SSF48371">
    <property type="entry name" value="ARM repeat"/>
    <property type="match status" value="2"/>
</dbReference>
<organism evidence="3 4">
    <name type="scientific">Rotaria sordida</name>
    <dbReference type="NCBI Taxonomy" id="392033"/>
    <lineage>
        <taxon>Eukaryota</taxon>
        <taxon>Metazoa</taxon>
        <taxon>Spiralia</taxon>
        <taxon>Gnathifera</taxon>
        <taxon>Rotifera</taxon>
        <taxon>Eurotatoria</taxon>
        <taxon>Bdelloidea</taxon>
        <taxon>Philodinida</taxon>
        <taxon>Philodinidae</taxon>
        <taxon>Rotaria</taxon>
    </lineage>
</organism>
<feature type="region of interest" description="Disordered" evidence="1">
    <location>
        <begin position="830"/>
        <end position="974"/>
    </location>
</feature>
<dbReference type="GO" id="GO:0000226">
    <property type="term" value="P:microtubule cytoskeleton organization"/>
    <property type="evidence" value="ECO:0007669"/>
    <property type="project" value="TreeGrafter"/>
</dbReference>
<feature type="compositionally biased region" description="Polar residues" evidence="1">
    <location>
        <begin position="833"/>
        <end position="848"/>
    </location>
</feature>
<evidence type="ECO:0000256" key="1">
    <source>
        <dbReference type="SAM" id="MobiDB-lite"/>
    </source>
</evidence>
<reference evidence="3" key="1">
    <citation type="submission" date="2021-02" db="EMBL/GenBank/DDBJ databases">
        <authorList>
            <person name="Nowell W R."/>
        </authorList>
    </citation>
    <scope>NUCLEOTIDE SEQUENCE</scope>
</reference>
<feature type="region of interest" description="Disordered" evidence="1">
    <location>
        <begin position="268"/>
        <end position="303"/>
    </location>
</feature>
<dbReference type="Gene3D" id="1.25.10.10">
    <property type="entry name" value="Leucine-rich Repeat Variant"/>
    <property type="match status" value="4"/>
</dbReference>
<feature type="compositionally biased region" description="Low complexity" evidence="1">
    <location>
        <begin position="1162"/>
        <end position="1172"/>
    </location>
</feature>
<feature type="region of interest" description="Disordered" evidence="1">
    <location>
        <begin position="1479"/>
        <end position="1504"/>
    </location>
</feature>
<accession>A0A813YWE8</accession>
<dbReference type="GO" id="GO:0005929">
    <property type="term" value="C:cilium"/>
    <property type="evidence" value="ECO:0007669"/>
    <property type="project" value="TreeGrafter"/>
</dbReference>
<evidence type="ECO:0000259" key="2">
    <source>
        <dbReference type="SMART" id="SM01349"/>
    </source>
</evidence>
<feature type="compositionally biased region" description="Basic residues" evidence="1">
    <location>
        <begin position="854"/>
        <end position="871"/>
    </location>
</feature>
<sequence>MALTSSFHTMSTGSGSSSSNTFLLPKTDISVADNQLIDILLNGQNNEHKIQIVNRWCKNSRRNRLSTILDVSQRHDVLSSLVNTLQQTTNTEYQYNCLTLLSELQTNIHHYDQRIYLPAIIQCFSSTSNDVQLLAGQLIIKQIRITQDIPTFLFLYTQEGLKSSNIKLRIKSIQLLNELLTNTHQYENLSPIFEILLQYLQDNTFRSTYNDILINSIQHIKRILGSDLLNNYLEKYSSSLRRIYNTYILQKHDDELQIINIDTDLDDDDETPRASMQISQIKDKNIHSNTGTNNVRSHGNNHPDNSHNIFSTRKLPFTSQSSITTPITNENSDFDTIVELIRSKWLSANDTNRLNYLDQFKQACDKSLQLIRSQYLSTTNNSQFHQTLHTFLTTILDLLSYITSSNLDLSIKIKLVLCTCLGWLIKHAQVSYCKRNYKTICIIFKNILLNGQSNNRQLAKLSVSLILLLENFVQPQLILNELIDDNFERFNYRIQLEMLAIITATLLKYRQHNYDNLTKLSKYLLPMLISNRRELRHGAIECFTVICSYFNTYKPITLSIIETNQSIKLVLTLIENLSSDALNALRFRLQRNLLPLLTDEGNITPGLVCDSTTLNDIDAKFILLVNNTISTPQPTTATSVEPPSSTKITPTNKLLQLPMPFAETTTTKTNIDDAVMRNHEIPPLKPSDVDRDLHRFTSTNHRYETPINPTVVTTHTPGGPTLDLTITGNNSYRPLTLTEKVFTDEWAKKLSTNNNHPNEPIITSQQQETNYNNTLQFRPSIPRRPSLSRFPIAHNLLTTSQVHSHQEPQQQIQSKRQFDSEIDHDEGIDSAIESRSLSINTLDDTSVPENDHKQSKKPVRSVHSSSTRRKIDRLFSNGSDIDPTSARTLTPENSNESGVYSQSGREIENDTNGSTKSTQSIGKDQLFSTKPRLARSGSKSKLDKSQLPPTDPSLSSRQIHDYNSNGKNTNRTTNTNVEIIGKNYIDTKMPLKQFSIETIDDKQSTENKSRTKITKASVIHGPLNTTTHTNVNLDNGSNLNDEQDIGIIGKAVNIPLRTRAETDITKIQNTNTMNKNINKPNDNVDMISDEYDSDSKENENFIDMGQSLSASFRLRVQQKTQEKIEQKERRRQDREFRRRQLQLQQYNNINHIDNMYDNDLPTSSTSTSRYSSQPDLSSNGNDLPPTPRRQIDSNITSILPNVLSQQRFRVYKNAMARSQTFNNRHDLSTTDQRIAFNRPLSEDRISDQLRNPDGVYREAMESVSSDDWERKCSGLSLLQRLIAQYPDIITQNLHQVVLVLIQEVKNLRSQVARFALSTFSDMFKHLKRNMDIELDITVKAIMQKSAESNEFFRTDVEKCLQILIENVTLQKALQALIAGGASHRNPAVRKTSAKYIYIVCEKLGPNKILSGARDITERVLQVAATFASDGPPEIRWYGKKIYHMLMSFDELDSLMKHYLNPTVYSNMCEILDNIRAKGGVGETPSESATKNGRRTLSDKMPSNGTLTNHFSSTRKINSADQTEQVRNLTKQMRSSDFRERLNGIEEFQKLCELETETAIQSLVQIFDGFNECLADMNSKVVLKALNTMHQLIPILGDALSNVINSALPIVAQNIASKNRDISQFASDIIDTAIEYIDSGCLLQPLCTLSQNSNLRVRPEIVLKLATLVPRVCQRKPKQVELHLLPTYWKLLALLRGQNTTGIISSGGGSNSLNSSIHILTTALYTELGSVLLDKASSSSMVTPKNLQVLRELCTNIDAV</sequence>
<protein>
    <recommendedName>
        <fullName evidence="2">TOG domain-containing protein</fullName>
    </recommendedName>
</protein>
<feature type="compositionally biased region" description="Polar residues" evidence="1">
    <location>
        <begin position="287"/>
        <end position="303"/>
    </location>
</feature>
<dbReference type="GO" id="GO:0005881">
    <property type="term" value="C:cytoplasmic microtubule"/>
    <property type="evidence" value="ECO:0007669"/>
    <property type="project" value="TreeGrafter"/>
</dbReference>
<dbReference type="InterPro" id="IPR016024">
    <property type="entry name" value="ARM-type_fold"/>
</dbReference>
<feature type="region of interest" description="Disordered" evidence="1">
    <location>
        <begin position="750"/>
        <end position="770"/>
    </location>
</feature>